<accession>A0A1J7JQA1</accession>
<sequence length="238" mass="26898">MKISLISLLALVGSVVCVPATNATDTAGLDDIQFKDISVPPSHIFHEEATVPPSNTVRDTTLEGAGHDITERGLPGLPYWGDNIYNNYQLGGRPLYNGWRVNMRNTYQFRFQGNSYEIPTDVNGATWLASTFSNSVNSLDHDQYVHGYRMQGGWCFDAQAYPGWRYSSIPRQMLNDWVLDHCATHAVWTFPQENTFQNAWHATTGEMLFYFRVYPCDHNGNTDHGETFDRPGQAPAPW</sequence>
<evidence type="ECO:0000313" key="2">
    <source>
        <dbReference type="EMBL" id="OIW35577.1"/>
    </source>
</evidence>
<feature type="signal peptide" evidence="1">
    <location>
        <begin position="1"/>
        <end position="23"/>
    </location>
</feature>
<organism evidence="2 3">
    <name type="scientific">Coniochaeta ligniaria NRRL 30616</name>
    <dbReference type="NCBI Taxonomy" id="1408157"/>
    <lineage>
        <taxon>Eukaryota</taxon>
        <taxon>Fungi</taxon>
        <taxon>Dikarya</taxon>
        <taxon>Ascomycota</taxon>
        <taxon>Pezizomycotina</taxon>
        <taxon>Sordariomycetes</taxon>
        <taxon>Sordariomycetidae</taxon>
        <taxon>Coniochaetales</taxon>
        <taxon>Coniochaetaceae</taxon>
        <taxon>Coniochaeta</taxon>
    </lineage>
</organism>
<reference evidence="2 3" key="1">
    <citation type="submission" date="2016-10" db="EMBL/GenBank/DDBJ databases">
        <title>Draft genome sequence of Coniochaeta ligniaria NRRL30616, a lignocellulolytic fungus for bioabatement of inhibitors in plant biomass hydrolysates.</title>
        <authorList>
            <consortium name="DOE Joint Genome Institute"/>
            <person name="Jimenez D.J."/>
            <person name="Hector R.E."/>
            <person name="Riley R."/>
            <person name="Sun H."/>
            <person name="Grigoriev I.V."/>
            <person name="Van Elsas J.D."/>
            <person name="Nichols N.N."/>
        </authorList>
    </citation>
    <scope>NUCLEOTIDE SEQUENCE [LARGE SCALE GENOMIC DNA]</scope>
    <source>
        <strain evidence="2 3">NRRL 30616</strain>
    </source>
</reference>
<proteinExistence type="predicted"/>
<dbReference type="OrthoDB" id="5246400at2759"/>
<dbReference type="Proteomes" id="UP000182658">
    <property type="component" value="Unassembled WGS sequence"/>
</dbReference>
<keyword evidence="3" id="KW-1185">Reference proteome</keyword>
<evidence type="ECO:0000256" key="1">
    <source>
        <dbReference type="SAM" id="SignalP"/>
    </source>
</evidence>
<evidence type="ECO:0000313" key="3">
    <source>
        <dbReference type="Proteomes" id="UP000182658"/>
    </source>
</evidence>
<gene>
    <name evidence="2" type="ORF">CONLIGDRAFT_676491</name>
</gene>
<dbReference type="AlphaFoldDB" id="A0A1J7JQA1"/>
<keyword evidence="1" id="KW-0732">Signal</keyword>
<dbReference type="EMBL" id="KV875093">
    <property type="protein sequence ID" value="OIW35577.1"/>
    <property type="molecule type" value="Genomic_DNA"/>
</dbReference>
<feature type="chain" id="PRO_5011978297" evidence="1">
    <location>
        <begin position="24"/>
        <end position="238"/>
    </location>
</feature>
<protein>
    <submittedName>
        <fullName evidence="2">Uncharacterized protein</fullName>
    </submittedName>
</protein>
<dbReference type="InParanoid" id="A0A1J7JQA1"/>
<name>A0A1J7JQA1_9PEZI</name>